<dbReference type="EMBL" id="JBHSRD010000004">
    <property type="protein sequence ID" value="MFC6008050.1"/>
    <property type="molecule type" value="Genomic_DNA"/>
</dbReference>
<gene>
    <name evidence="2" type="ORF">ACFQDO_13015</name>
</gene>
<name>A0ABW1JGG2_9ACTN</name>
<feature type="transmembrane region" description="Helical" evidence="1">
    <location>
        <begin position="68"/>
        <end position="87"/>
    </location>
</feature>
<dbReference type="Proteomes" id="UP001596189">
    <property type="component" value="Unassembled WGS sequence"/>
</dbReference>
<sequence>MNTTPRLLGPWLVLPVGVAAGVTAVVADELRLGGYLLAATIGLVAVLRAVLPASAAGALVVRSRPADVLMLAAVAVAAIALAATIKLTA</sequence>
<evidence type="ECO:0000313" key="2">
    <source>
        <dbReference type="EMBL" id="MFC6008050.1"/>
    </source>
</evidence>
<dbReference type="InterPro" id="IPR021385">
    <property type="entry name" value="DUF3017"/>
</dbReference>
<keyword evidence="3" id="KW-1185">Reference proteome</keyword>
<keyword evidence="1" id="KW-1133">Transmembrane helix</keyword>
<dbReference type="RefSeq" id="WP_345715260.1">
    <property type="nucleotide sequence ID" value="NZ_BAABFP010000002.1"/>
</dbReference>
<protein>
    <submittedName>
        <fullName evidence="2">DUF3017 domain-containing protein</fullName>
    </submittedName>
</protein>
<proteinExistence type="predicted"/>
<comment type="caution">
    <text evidence="2">The sequence shown here is derived from an EMBL/GenBank/DDBJ whole genome shotgun (WGS) entry which is preliminary data.</text>
</comment>
<keyword evidence="1" id="KW-0472">Membrane</keyword>
<organism evidence="2 3">
    <name type="scientific">Angustibacter luteus</name>
    <dbReference type="NCBI Taxonomy" id="658456"/>
    <lineage>
        <taxon>Bacteria</taxon>
        <taxon>Bacillati</taxon>
        <taxon>Actinomycetota</taxon>
        <taxon>Actinomycetes</taxon>
        <taxon>Kineosporiales</taxon>
        <taxon>Kineosporiaceae</taxon>
    </lineage>
</organism>
<reference evidence="3" key="1">
    <citation type="journal article" date="2019" name="Int. J. Syst. Evol. Microbiol.">
        <title>The Global Catalogue of Microorganisms (GCM) 10K type strain sequencing project: providing services to taxonomists for standard genome sequencing and annotation.</title>
        <authorList>
            <consortium name="The Broad Institute Genomics Platform"/>
            <consortium name="The Broad Institute Genome Sequencing Center for Infectious Disease"/>
            <person name="Wu L."/>
            <person name="Ma J."/>
        </authorList>
    </citation>
    <scope>NUCLEOTIDE SEQUENCE [LARGE SCALE GENOMIC DNA]</scope>
    <source>
        <strain evidence="3">KACC 14249</strain>
    </source>
</reference>
<keyword evidence="1" id="KW-0812">Transmembrane</keyword>
<feature type="transmembrane region" description="Helical" evidence="1">
    <location>
        <begin position="37"/>
        <end position="61"/>
    </location>
</feature>
<evidence type="ECO:0000256" key="1">
    <source>
        <dbReference type="SAM" id="Phobius"/>
    </source>
</evidence>
<accession>A0ABW1JGG2</accession>
<evidence type="ECO:0000313" key="3">
    <source>
        <dbReference type="Proteomes" id="UP001596189"/>
    </source>
</evidence>
<dbReference type="Pfam" id="PF11222">
    <property type="entry name" value="DUF3017"/>
    <property type="match status" value="1"/>
</dbReference>